<dbReference type="Proteomes" id="UP000824120">
    <property type="component" value="Chromosome 10"/>
</dbReference>
<organism evidence="2 3">
    <name type="scientific">Solanum commersonii</name>
    <name type="common">Commerson's wild potato</name>
    <name type="synonym">Commerson's nightshade</name>
    <dbReference type="NCBI Taxonomy" id="4109"/>
    <lineage>
        <taxon>Eukaryota</taxon>
        <taxon>Viridiplantae</taxon>
        <taxon>Streptophyta</taxon>
        <taxon>Embryophyta</taxon>
        <taxon>Tracheophyta</taxon>
        <taxon>Spermatophyta</taxon>
        <taxon>Magnoliopsida</taxon>
        <taxon>eudicotyledons</taxon>
        <taxon>Gunneridae</taxon>
        <taxon>Pentapetalae</taxon>
        <taxon>asterids</taxon>
        <taxon>lamiids</taxon>
        <taxon>Solanales</taxon>
        <taxon>Solanaceae</taxon>
        <taxon>Solanoideae</taxon>
        <taxon>Solaneae</taxon>
        <taxon>Solanum</taxon>
    </lineage>
</organism>
<feature type="compositionally biased region" description="Low complexity" evidence="1">
    <location>
        <begin position="121"/>
        <end position="136"/>
    </location>
</feature>
<evidence type="ECO:0000256" key="1">
    <source>
        <dbReference type="SAM" id="MobiDB-lite"/>
    </source>
</evidence>
<proteinExistence type="predicted"/>
<reference evidence="2 3" key="1">
    <citation type="submission" date="2020-09" db="EMBL/GenBank/DDBJ databases">
        <title>De no assembly of potato wild relative species, Solanum commersonii.</title>
        <authorList>
            <person name="Cho K."/>
        </authorList>
    </citation>
    <scope>NUCLEOTIDE SEQUENCE [LARGE SCALE GENOMIC DNA]</scope>
    <source>
        <strain evidence="2">LZ3.2</strain>
        <tissue evidence="2">Leaf</tissue>
    </source>
</reference>
<evidence type="ECO:0000313" key="3">
    <source>
        <dbReference type="Proteomes" id="UP000824120"/>
    </source>
</evidence>
<comment type="caution">
    <text evidence="2">The sequence shown here is derived from an EMBL/GenBank/DDBJ whole genome shotgun (WGS) entry which is preliminary data.</text>
</comment>
<sequence length="136" mass="15154">MSNDAQSRIPRSFVSKNSWTYVKTLVMEPVYSDGKNDPFSSSPSFLEIQNYDVIFAEIFHRRSLQPWLCSQLASNSQNNPVQGQMIPGAGKPLFCRFLCITSIKILAMEPIGTDGQNGLFSRSNDPQSSSPSFLVI</sequence>
<accession>A0A9J5X4Z0</accession>
<dbReference type="EMBL" id="JACXVP010000010">
    <property type="protein sequence ID" value="KAG5582356.1"/>
    <property type="molecule type" value="Genomic_DNA"/>
</dbReference>
<protein>
    <submittedName>
        <fullName evidence="2">Uncharacterized protein</fullName>
    </submittedName>
</protein>
<gene>
    <name evidence="2" type="ORF">H5410_052983</name>
</gene>
<feature type="region of interest" description="Disordered" evidence="1">
    <location>
        <begin position="117"/>
        <end position="136"/>
    </location>
</feature>
<dbReference type="AlphaFoldDB" id="A0A9J5X4Z0"/>
<evidence type="ECO:0000313" key="2">
    <source>
        <dbReference type="EMBL" id="KAG5582356.1"/>
    </source>
</evidence>
<name>A0A9J5X4Z0_SOLCO</name>
<keyword evidence="3" id="KW-1185">Reference proteome</keyword>